<evidence type="ECO:0000256" key="12">
    <source>
        <dbReference type="PIRSR" id="PIRSR600223-1"/>
    </source>
</evidence>
<keyword evidence="8" id="KW-0378">Hydrolase</keyword>
<feature type="active site" evidence="12">
    <location>
        <position position="82"/>
    </location>
</feature>
<evidence type="ECO:0000256" key="7">
    <source>
        <dbReference type="ARBA" id="ARBA00022792"/>
    </source>
</evidence>
<evidence type="ECO:0000256" key="11">
    <source>
        <dbReference type="ARBA" id="ARBA00023136"/>
    </source>
</evidence>
<organism evidence="14 15">
    <name type="scientific">Caenorhabditis elegans</name>
    <dbReference type="NCBI Taxonomy" id="6239"/>
    <lineage>
        <taxon>Eukaryota</taxon>
        <taxon>Metazoa</taxon>
        <taxon>Ecdysozoa</taxon>
        <taxon>Nematoda</taxon>
        <taxon>Chromadorea</taxon>
        <taxon>Rhabditida</taxon>
        <taxon>Rhabditina</taxon>
        <taxon>Rhabditomorpha</taxon>
        <taxon>Rhabditoidea</taxon>
        <taxon>Rhabditidae</taxon>
        <taxon>Peloderinae</taxon>
        <taxon>Caenorhabditis</taxon>
    </lineage>
</organism>
<evidence type="ECO:0000313" key="16">
    <source>
        <dbReference type="WormBase" id="Y55F3AM.8a"/>
    </source>
</evidence>
<evidence type="ECO:0000256" key="4">
    <source>
        <dbReference type="ARBA" id="ARBA00013650"/>
    </source>
</evidence>
<dbReference type="AGR" id="WB:WBGene00021925"/>
<dbReference type="Bgee" id="WBGene00021925">
    <property type="expression patterns" value="Expressed in germ line (C elegans) and 4 other cell types or tissues"/>
</dbReference>
<dbReference type="InterPro" id="IPR037730">
    <property type="entry name" value="IMP2"/>
</dbReference>
<keyword evidence="17" id="KW-1267">Proteomics identification</keyword>
<dbReference type="GO" id="GO:0004252">
    <property type="term" value="F:serine-type endopeptidase activity"/>
    <property type="evidence" value="ECO:0007669"/>
    <property type="project" value="InterPro"/>
</dbReference>
<dbReference type="WormBase" id="Y55F3AM.8a">
    <property type="protein sequence ID" value="CE25490"/>
    <property type="gene ID" value="WBGene00021925"/>
    <property type="gene designation" value="immp-2"/>
</dbReference>
<sequence length="152" mass="17348">MRIFRTLVKGTVGTCVVFTFFDVVGHPAQVVGNSMQPTLQGGDARWYKRDIVWLSTWNLYKCSPGTILTFVSPRDPDAVHIKRVTAVENAIVRPEKRPELITDIPKGHYWMEGDNPEHRHDSNVYGPVSTSLVKGRATHIIWPPNRWQRLSK</sequence>
<keyword evidence="10" id="KW-0496">Mitochondrion</keyword>
<dbReference type="GO" id="GO:0006465">
    <property type="term" value="P:signal peptide processing"/>
    <property type="evidence" value="ECO:0007669"/>
    <property type="project" value="InterPro"/>
</dbReference>
<dbReference type="ExpressionAtlas" id="Q9N371">
    <property type="expression patterns" value="baseline and differential"/>
</dbReference>
<dbReference type="STRING" id="6239.Y55F3AM.8a.1"/>
<feature type="domain" description="Peptidase S26" evidence="13">
    <location>
        <begin position="12"/>
        <end position="87"/>
    </location>
</feature>
<dbReference type="PhylomeDB" id="Q9N371"/>
<evidence type="ECO:0000256" key="3">
    <source>
        <dbReference type="ARBA" id="ARBA00011805"/>
    </source>
</evidence>
<dbReference type="Gene3D" id="2.10.109.10">
    <property type="entry name" value="Umud Fragment, subunit A"/>
    <property type="match status" value="1"/>
</dbReference>
<keyword evidence="11" id="KW-0472">Membrane</keyword>
<evidence type="ECO:0007829" key="17">
    <source>
        <dbReference type="PeptideAtlas" id="Q9N371"/>
    </source>
</evidence>
<proteinExistence type="evidence at protein level"/>
<dbReference type="PaxDb" id="6239-Y55F3AM.8a"/>
<dbReference type="InterPro" id="IPR019756">
    <property type="entry name" value="Pept_S26A_signal_pept_1_Ser-AS"/>
</dbReference>
<evidence type="ECO:0000256" key="9">
    <source>
        <dbReference type="ARBA" id="ARBA00022989"/>
    </source>
</evidence>
<dbReference type="CTD" id="176919"/>
<dbReference type="InParanoid" id="Q9N371"/>
<keyword evidence="6" id="KW-0812">Transmembrane</keyword>
<dbReference type="PeptideAtlas" id="Q9N371"/>
<dbReference type="GO" id="GO:0042720">
    <property type="term" value="C:mitochondrial inner membrane peptidase complex"/>
    <property type="evidence" value="ECO:0000318"/>
    <property type="project" value="GO_Central"/>
</dbReference>
<accession>Q9N371</accession>
<name>Q9N371_CAEEL</name>
<dbReference type="eggNOG" id="KOG1568">
    <property type="taxonomic scope" value="Eukaryota"/>
</dbReference>
<dbReference type="UCSC" id="Y55F3AM.8">
    <property type="organism name" value="c. elegans"/>
</dbReference>
<gene>
    <name evidence="14 16" type="primary">immp-2</name>
    <name evidence="14" type="ORF">CELE_Y55F3AM.8</name>
    <name evidence="16" type="ORF">Y55F3AM.8</name>
</gene>
<keyword evidence="15" id="KW-1185">Reference proteome</keyword>
<dbReference type="InterPro" id="IPR036286">
    <property type="entry name" value="LexA/Signal_pep-like_sf"/>
</dbReference>
<dbReference type="FunFam" id="2.10.109.10:FF:000038">
    <property type="entry name" value="Inner Mitochondrial Membrane Protease"/>
    <property type="match status" value="1"/>
</dbReference>
<dbReference type="InterPro" id="IPR019533">
    <property type="entry name" value="Peptidase_S26"/>
</dbReference>
<evidence type="ECO:0000313" key="14">
    <source>
        <dbReference type="EMBL" id="CCD74066.1"/>
    </source>
</evidence>
<feature type="domain" description="Peptidase S26" evidence="13">
    <location>
        <begin position="103"/>
        <end position="142"/>
    </location>
</feature>
<evidence type="ECO:0000256" key="6">
    <source>
        <dbReference type="ARBA" id="ARBA00022692"/>
    </source>
</evidence>
<dbReference type="FunCoup" id="Q9N371">
    <property type="interactions" value="1034"/>
</dbReference>
<dbReference type="GeneID" id="176919"/>
<dbReference type="PANTHER" id="PTHR46041">
    <property type="entry name" value="MITOCHONDRIAL INNER MEMBRANE PROTEASE SUBUNIT 2"/>
    <property type="match status" value="1"/>
</dbReference>
<dbReference type="RefSeq" id="NP_500022.1">
    <property type="nucleotide sequence ID" value="NM_067621.4"/>
</dbReference>
<dbReference type="Pfam" id="PF10502">
    <property type="entry name" value="Peptidase_S26"/>
    <property type="match status" value="2"/>
</dbReference>
<evidence type="ECO:0000256" key="2">
    <source>
        <dbReference type="ARBA" id="ARBA00007066"/>
    </source>
</evidence>
<comment type="subcellular location">
    <subcellularLocation>
        <location evidence="1">Mitochondrion inner membrane</location>
        <topology evidence="1">Single-pass membrane protein</topology>
    </subcellularLocation>
</comment>
<dbReference type="PROSITE" id="PS00501">
    <property type="entry name" value="SPASE_I_1"/>
    <property type="match status" value="1"/>
</dbReference>
<dbReference type="PANTHER" id="PTHR46041:SF2">
    <property type="entry name" value="MITOCHONDRIAL INNER MEMBRANE PROTEASE SUBUNIT 2"/>
    <property type="match status" value="1"/>
</dbReference>
<evidence type="ECO:0000256" key="10">
    <source>
        <dbReference type="ARBA" id="ARBA00023128"/>
    </source>
</evidence>
<evidence type="ECO:0000313" key="15">
    <source>
        <dbReference type="Proteomes" id="UP000001940"/>
    </source>
</evidence>
<evidence type="ECO:0000256" key="1">
    <source>
        <dbReference type="ARBA" id="ARBA00004434"/>
    </source>
</evidence>
<evidence type="ECO:0000256" key="8">
    <source>
        <dbReference type="ARBA" id="ARBA00022801"/>
    </source>
</evidence>
<dbReference type="PRINTS" id="PR00727">
    <property type="entry name" value="LEADERPTASE"/>
</dbReference>
<keyword evidence="7" id="KW-0999">Mitochondrion inner membrane</keyword>
<dbReference type="SMR" id="Q9N371"/>
<evidence type="ECO:0000256" key="5">
    <source>
        <dbReference type="ARBA" id="ARBA00022670"/>
    </source>
</evidence>
<comment type="subunit">
    <text evidence="3">Heterodimer of 2 subunits, IMMPL1 and IMMPL2.</text>
</comment>
<dbReference type="CDD" id="cd06530">
    <property type="entry name" value="S26_SPase_I"/>
    <property type="match status" value="1"/>
</dbReference>
<dbReference type="GO" id="GO:0004175">
    <property type="term" value="F:endopeptidase activity"/>
    <property type="evidence" value="ECO:0000318"/>
    <property type="project" value="GO_Central"/>
</dbReference>
<evidence type="ECO:0000259" key="13">
    <source>
        <dbReference type="Pfam" id="PF10502"/>
    </source>
</evidence>
<feature type="active site" evidence="12">
    <location>
        <position position="34"/>
    </location>
</feature>
<dbReference type="SUPFAM" id="SSF51306">
    <property type="entry name" value="LexA/Signal peptidase"/>
    <property type="match status" value="1"/>
</dbReference>
<dbReference type="OrthoDB" id="9996127at2759"/>
<keyword evidence="5 14" id="KW-0645">Protease</keyword>
<keyword evidence="9" id="KW-1133">Transmembrane helix</keyword>
<reference evidence="14 15" key="1">
    <citation type="journal article" date="1998" name="Science">
        <title>Genome sequence of the nematode C. elegans: a platform for investigating biology.</title>
        <authorList>
            <consortium name="The C. elegans sequencing consortium"/>
            <person name="Sulson J.E."/>
            <person name="Waterston R."/>
        </authorList>
    </citation>
    <scope>NUCLEOTIDE SEQUENCE [LARGE SCALE GENOMIC DNA]</scope>
    <source>
        <strain evidence="14 15">Bristol N2</strain>
    </source>
</reference>
<dbReference type="OMA" id="YILWPPS"/>
<dbReference type="GO" id="GO:0006627">
    <property type="term" value="P:protein processing involved in protein targeting to mitochondrion"/>
    <property type="evidence" value="ECO:0000318"/>
    <property type="project" value="GO_Central"/>
</dbReference>
<protein>
    <recommendedName>
        <fullName evidence="4">Mitochondrial inner membrane protease subunit 2</fullName>
    </recommendedName>
</protein>
<dbReference type="AlphaFoldDB" id="Q9N371"/>
<dbReference type="Proteomes" id="UP000001940">
    <property type="component" value="Chromosome IV"/>
</dbReference>
<dbReference type="InterPro" id="IPR000223">
    <property type="entry name" value="Pept_S26A_signal_pept_1"/>
</dbReference>
<comment type="similarity">
    <text evidence="2">Belongs to the peptidase S26 family. IMP2 subfamily.</text>
</comment>
<dbReference type="EMBL" id="BX284604">
    <property type="protein sequence ID" value="CCD74066.1"/>
    <property type="molecule type" value="Genomic_DNA"/>
</dbReference>